<gene>
    <name evidence="2" type="ORF">TEQG_06707</name>
</gene>
<feature type="region of interest" description="Disordered" evidence="1">
    <location>
        <begin position="56"/>
        <end position="100"/>
    </location>
</feature>
<accession>F2Q0Q6</accession>
<protein>
    <submittedName>
        <fullName evidence="2">Uncharacterized protein</fullName>
    </submittedName>
</protein>
<evidence type="ECO:0000256" key="1">
    <source>
        <dbReference type="SAM" id="MobiDB-lite"/>
    </source>
</evidence>
<keyword evidence="3" id="KW-1185">Reference proteome</keyword>
<organism evidence="2 3">
    <name type="scientific">Trichophyton equinum (strain ATCC MYA-4606 / CBS 127.97)</name>
    <name type="common">Horse ringworm fungus</name>
    <dbReference type="NCBI Taxonomy" id="559882"/>
    <lineage>
        <taxon>Eukaryota</taxon>
        <taxon>Fungi</taxon>
        <taxon>Dikarya</taxon>
        <taxon>Ascomycota</taxon>
        <taxon>Pezizomycotina</taxon>
        <taxon>Eurotiomycetes</taxon>
        <taxon>Eurotiomycetidae</taxon>
        <taxon>Onygenales</taxon>
        <taxon>Arthrodermataceae</taxon>
        <taxon>Trichophyton</taxon>
    </lineage>
</organism>
<dbReference type="Proteomes" id="UP000009169">
    <property type="component" value="Unassembled WGS sequence"/>
</dbReference>
<evidence type="ECO:0000313" key="2">
    <source>
        <dbReference type="EMBL" id="EGE07724.1"/>
    </source>
</evidence>
<dbReference type="EMBL" id="DS995764">
    <property type="protein sequence ID" value="EGE07724.1"/>
    <property type="molecule type" value="Genomic_DNA"/>
</dbReference>
<feature type="compositionally biased region" description="Polar residues" evidence="1">
    <location>
        <begin position="76"/>
        <end position="92"/>
    </location>
</feature>
<sequence length="100" mass="10999">MVAVQFAAVQQRSWMVIIESIYRKSVIPRAPAGCSNCYFLLENSILFGHTVKRARNATVREDEGEKEPQRGILSEGSGSSGQAELKSPSTGQLDRRARAC</sequence>
<dbReference type="AlphaFoldDB" id="F2Q0Q6"/>
<reference evidence="3" key="1">
    <citation type="journal article" date="2012" name="MBio">
        <title>Comparative genome analysis of Trichophyton rubrum and related dermatophytes reveals candidate genes involved in infection.</title>
        <authorList>
            <person name="Martinez D.A."/>
            <person name="Oliver B.G."/>
            <person name="Graeser Y."/>
            <person name="Goldberg J.M."/>
            <person name="Li W."/>
            <person name="Martinez-Rossi N.M."/>
            <person name="Monod M."/>
            <person name="Shelest E."/>
            <person name="Barton R.C."/>
            <person name="Birch E."/>
            <person name="Brakhage A.A."/>
            <person name="Chen Z."/>
            <person name="Gurr S.J."/>
            <person name="Heiman D."/>
            <person name="Heitman J."/>
            <person name="Kosti I."/>
            <person name="Rossi A."/>
            <person name="Saif S."/>
            <person name="Samalova M."/>
            <person name="Saunders C.W."/>
            <person name="Shea T."/>
            <person name="Summerbell R.C."/>
            <person name="Xu J."/>
            <person name="Young S."/>
            <person name="Zeng Q."/>
            <person name="Birren B.W."/>
            <person name="Cuomo C.A."/>
            <person name="White T.C."/>
        </authorList>
    </citation>
    <scope>NUCLEOTIDE SEQUENCE [LARGE SCALE GENOMIC DNA]</scope>
    <source>
        <strain evidence="3">ATCC MYA-4606 / CBS 127.97</strain>
    </source>
</reference>
<name>F2Q0Q6_TRIEC</name>
<feature type="compositionally biased region" description="Basic and acidic residues" evidence="1">
    <location>
        <begin position="58"/>
        <end position="69"/>
    </location>
</feature>
<dbReference type="HOGENOM" id="CLU_2308054_0_0_1"/>
<proteinExistence type="predicted"/>
<evidence type="ECO:0000313" key="3">
    <source>
        <dbReference type="Proteomes" id="UP000009169"/>
    </source>
</evidence>
<dbReference type="VEuPathDB" id="FungiDB:TEQG_06707"/>